<gene>
    <name evidence="3" type="ORF">SDRG_00184</name>
</gene>
<feature type="compositionally biased region" description="Low complexity" evidence="1">
    <location>
        <begin position="123"/>
        <end position="150"/>
    </location>
</feature>
<proteinExistence type="predicted"/>
<protein>
    <recommendedName>
        <fullName evidence="5">Secreted protein</fullName>
    </recommendedName>
</protein>
<dbReference type="RefSeq" id="XP_008603872.1">
    <property type="nucleotide sequence ID" value="XM_008605650.1"/>
</dbReference>
<name>T0QW73_SAPDV</name>
<organism evidence="3 4">
    <name type="scientific">Saprolegnia diclina (strain VS20)</name>
    <dbReference type="NCBI Taxonomy" id="1156394"/>
    <lineage>
        <taxon>Eukaryota</taxon>
        <taxon>Sar</taxon>
        <taxon>Stramenopiles</taxon>
        <taxon>Oomycota</taxon>
        <taxon>Saprolegniomycetes</taxon>
        <taxon>Saprolegniales</taxon>
        <taxon>Saprolegniaceae</taxon>
        <taxon>Saprolegnia</taxon>
    </lineage>
</organism>
<reference evidence="3 4" key="1">
    <citation type="submission" date="2012-04" db="EMBL/GenBank/DDBJ databases">
        <title>The Genome Sequence of Saprolegnia declina VS20.</title>
        <authorList>
            <consortium name="The Broad Institute Genome Sequencing Platform"/>
            <person name="Russ C."/>
            <person name="Nusbaum C."/>
            <person name="Tyler B."/>
            <person name="van West P."/>
            <person name="Dieguez-Uribeondo J."/>
            <person name="de Bruijn I."/>
            <person name="Tripathy S."/>
            <person name="Jiang R."/>
            <person name="Young S.K."/>
            <person name="Zeng Q."/>
            <person name="Gargeya S."/>
            <person name="Fitzgerald M."/>
            <person name="Haas B."/>
            <person name="Abouelleil A."/>
            <person name="Alvarado L."/>
            <person name="Arachchi H.M."/>
            <person name="Berlin A."/>
            <person name="Chapman S.B."/>
            <person name="Goldberg J."/>
            <person name="Griggs A."/>
            <person name="Gujja S."/>
            <person name="Hansen M."/>
            <person name="Howarth C."/>
            <person name="Imamovic A."/>
            <person name="Larimer J."/>
            <person name="McCowen C."/>
            <person name="Montmayeur A."/>
            <person name="Murphy C."/>
            <person name="Neiman D."/>
            <person name="Pearson M."/>
            <person name="Priest M."/>
            <person name="Roberts A."/>
            <person name="Saif S."/>
            <person name="Shea T."/>
            <person name="Sisk P."/>
            <person name="Sykes S."/>
            <person name="Wortman J."/>
            <person name="Nusbaum C."/>
            <person name="Birren B."/>
        </authorList>
    </citation>
    <scope>NUCLEOTIDE SEQUENCE [LARGE SCALE GENOMIC DNA]</scope>
    <source>
        <strain evidence="3 4">VS20</strain>
    </source>
</reference>
<evidence type="ECO:0008006" key="5">
    <source>
        <dbReference type="Google" id="ProtNLM"/>
    </source>
</evidence>
<feature type="region of interest" description="Disordered" evidence="1">
    <location>
        <begin position="118"/>
        <end position="150"/>
    </location>
</feature>
<feature type="signal peptide" evidence="2">
    <location>
        <begin position="1"/>
        <end position="16"/>
    </location>
</feature>
<evidence type="ECO:0000256" key="2">
    <source>
        <dbReference type="SAM" id="SignalP"/>
    </source>
</evidence>
<keyword evidence="4" id="KW-1185">Reference proteome</keyword>
<evidence type="ECO:0000313" key="3">
    <source>
        <dbReference type="EMBL" id="EQC42449.1"/>
    </source>
</evidence>
<sequence length="176" mass="17677">MKFLTIAAAFAATALAHEGHDHSDHVDCSTEQAATIKTFLSTPPPAACTSVWTAQPTLDQLATYFAKNPASVAKLCANAGCKTYFTGMAALPDCMYMIPSTSIEANFKDGAKDALEGCGSSNSTAPTNGTTITTPAPTAAKTTAPTSAPTAKPSSANALAAFSLSAAVATVAAALA</sequence>
<evidence type="ECO:0000313" key="4">
    <source>
        <dbReference type="Proteomes" id="UP000030762"/>
    </source>
</evidence>
<dbReference type="OrthoDB" id="10384786at2759"/>
<keyword evidence="2" id="KW-0732">Signal</keyword>
<dbReference type="VEuPathDB" id="FungiDB:SDRG_00184"/>
<dbReference type="Proteomes" id="UP000030762">
    <property type="component" value="Unassembled WGS sequence"/>
</dbReference>
<feature type="chain" id="PRO_5004583563" description="Secreted protein" evidence="2">
    <location>
        <begin position="17"/>
        <end position="176"/>
    </location>
</feature>
<accession>T0QW73</accession>
<dbReference type="AlphaFoldDB" id="T0QW73"/>
<dbReference type="OMA" id="DHVDCST"/>
<dbReference type="EMBL" id="JH767132">
    <property type="protein sequence ID" value="EQC42449.1"/>
    <property type="molecule type" value="Genomic_DNA"/>
</dbReference>
<dbReference type="GeneID" id="19940911"/>
<evidence type="ECO:0000256" key="1">
    <source>
        <dbReference type="SAM" id="MobiDB-lite"/>
    </source>
</evidence>
<dbReference type="InParanoid" id="T0QW73"/>